<dbReference type="Proteomes" id="UP001602123">
    <property type="component" value="Unassembled WGS sequence"/>
</dbReference>
<organism evidence="2 3">
    <name type="scientific">Streptomyces nondiastaticus</name>
    <dbReference type="NCBI Taxonomy" id="3154512"/>
    <lineage>
        <taxon>Bacteria</taxon>
        <taxon>Bacillati</taxon>
        <taxon>Actinomycetota</taxon>
        <taxon>Actinomycetes</taxon>
        <taxon>Kitasatosporales</taxon>
        <taxon>Streptomycetaceae</taxon>
        <taxon>Streptomyces</taxon>
    </lineage>
</organism>
<evidence type="ECO:0000256" key="1">
    <source>
        <dbReference type="SAM" id="MobiDB-lite"/>
    </source>
</evidence>
<keyword evidence="3" id="KW-1185">Reference proteome</keyword>
<evidence type="ECO:0000313" key="2">
    <source>
        <dbReference type="EMBL" id="MFF4218528.1"/>
    </source>
</evidence>
<feature type="compositionally biased region" description="Basic and acidic residues" evidence="1">
    <location>
        <begin position="1"/>
        <end position="16"/>
    </location>
</feature>
<evidence type="ECO:0008006" key="4">
    <source>
        <dbReference type="Google" id="ProtNLM"/>
    </source>
</evidence>
<protein>
    <recommendedName>
        <fullName evidence="4">Transposase</fullName>
    </recommendedName>
</protein>
<comment type="caution">
    <text evidence="2">The sequence shown here is derived from an EMBL/GenBank/DDBJ whole genome shotgun (WGS) entry which is preliminary data.</text>
</comment>
<accession>A0ABW6U119</accession>
<proteinExistence type="predicted"/>
<feature type="region of interest" description="Disordered" evidence="1">
    <location>
        <begin position="1"/>
        <end position="25"/>
    </location>
</feature>
<gene>
    <name evidence="2" type="ORF">ACFYZM_19895</name>
</gene>
<reference evidence="2 3" key="1">
    <citation type="submission" date="2024-10" db="EMBL/GenBank/DDBJ databases">
        <title>The Natural Products Discovery Center: Release of the First 8490 Sequenced Strains for Exploring Actinobacteria Biosynthetic Diversity.</title>
        <authorList>
            <person name="Kalkreuter E."/>
            <person name="Kautsar S.A."/>
            <person name="Yang D."/>
            <person name="Bader C.D."/>
            <person name="Teijaro C.N."/>
            <person name="Fluegel L."/>
            <person name="Davis C.M."/>
            <person name="Simpson J.R."/>
            <person name="Lauterbach L."/>
            <person name="Steele A.D."/>
            <person name="Gui C."/>
            <person name="Meng S."/>
            <person name="Li G."/>
            <person name="Viehrig K."/>
            <person name="Ye F."/>
            <person name="Su P."/>
            <person name="Kiefer A.F."/>
            <person name="Nichols A."/>
            <person name="Cepeda A.J."/>
            <person name="Yan W."/>
            <person name="Fan B."/>
            <person name="Jiang Y."/>
            <person name="Adhikari A."/>
            <person name="Zheng C.-J."/>
            <person name="Schuster L."/>
            <person name="Cowan T.M."/>
            <person name="Smanski M.J."/>
            <person name="Chevrette M.G."/>
            <person name="De Carvalho L.P.S."/>
            <person name="Shen B."/>
        </authorList>
    </citation>
    <scope>NUCLEOTIDE SEQUENCE [LARGE SCALE GENOMIC DNA]</scope>
    <source>
        <strain evidence="2 3">NPDC001650</strain>
    </source>
</reference>
<dbReference type="EMBL" id="JBIAUT010000007">
    <property type="protein sequence ID" value="MFF4218528.1"/>
    <property type="molecule type" value="Genomic_DNA"/>
</dbReference>
<dbReference type="RefSeq" id="WP_302859384.1">
    <property type="nucleotide sequence ID" value="NZ_JBIAUT010000007.1"/>
</dbReference>
<sequence length="303" mass="33385">MYEYGWNDHEAPKEPHPAAPSMRAATSGQYSQEWWLGQLHDLQQRLVAVESWQHAVDARAEQQAAKARRSSNGSSQTDLTRLRETVGRVSDGVTAMAHRVDHLETRLRQAEVLLDRLRSAGVRDAIATGEAPSDMHRRHSQIKERYQRLVDQDLRNLARELCPADARQWDQIPGGMPAARARAVSEIVHMLFTAAQQGTPATAEGVQSALAHRGYVTEGTDPRLRKAVDGANGIVRDMAAVELPASLLFDVDVTTLAEDEYQAYNRQDTGVPGFLVAPAYAVQGEAPENHLKAFVFLAPGEAP</sequence>
<name>A0ABW6U119_9ACTN</name>
<evidence type="ECO:0000313" key="3">
    <source>
        <dbReference type="Proteomes" id="UP001602123"/>
    </source>
</evidence>